<feature type="transmembrane region" description="Helical" evidence="1">
    <location>
        <begin position="26"/>
        <end position="43"/>
    </location>
</feature>
<name>A0A316WVR1_9FLAO</name>
<keyword evidence="1" id="KW-0472">Membrane</keyword>
<protein>
    <submittedName>
        <fullName evidence="2">Uncharacterized protein</fullName>
    </submittedName>
</protein>
<sequence>MPTKQRDYLEYTLTKNKTVMDYLFPHFRYIILFLFITCIPFSAQDLKGQKDISKQCMQKMKLTSDKIVLTKNNFEMAIPSEIIIDPLHSTIITNIQKPNKQEKTVTNFIIKEIRCEMNENITSGNIIYTVKSNNPNATFPKNGFILKATKEGLFFSSSTDPADDTPIIPVVKFEIIK</sequence>
<evidence type="ECO:0000313" key="3">
    <source>
        <dbReference type="Proteomes" id="UP000236413"/>
    </source>
</evidence>
<dbReference type="EMBL" id="PPEG02000001">
    <property type="protein sequence ID" value="PWN65601.1"/>
    <property type="molecule type" value="Genomic_DNA"/>
</dbReference>
<comment type="caution">
    <text evidence="2">The sequence shown here is derived from an EMBL/GenBank/DDBJ whole genome shotgun (WGS) entry which is preliminary data.</text>
</comment>
<organism evidence="2 3">
    <name type="scientific">Chryseobacterium viscerum</name>
    <dbReference type="NCBI Taxonomy" id="1037377"/>
    <lineage>
        <taxon>Bacteria</taxon>
        <taxon>Pseudomonadati</taxon>
        <taxon>Bacteroidota</taxon>
        <taxon>Flavobacteriia</taxon>
        <taxon>Flavobacteriales</taxon>
        <taxon>Weeksellaceae</taxon>
        <taxon>Chryseobacterium group</taxon>
        <taxon>Chryseobacterium</taxon>
    </lineage>
</organism>
<keyword evidence="1" id="KW-0812">Transmembrane</keyword>
<reference evidence="2 3" key="1">
    <citation type="submission" date="2018-04" db="EMBL/GenBank/DDBJ databases">
        <title>Chryseobacterium oncorhynchi 701B-08T from rainbow trout, and Chryseobacterium viscerum 687B-08T from diseased fish.</title>
        <authorList>
            <person name="Jeong J.-J."/>
            <person name="Lee Y.J."/>
            <person name="Pathiraja D."/>
            <person name="Park B."/>
            <person name="Choi I.-G."/>
            <person name="Kim K.D."/>
        </authorList>
    </citation>
    <scope>NUCLEOTIDE SEQUENCE [LARGE SCALE GENOMIC DNA]</scope>
    <source>
        <strain evidence="2 3">687B-08</strain>
    </source>
</reference>
<accession>A0A316WVR1</accession>
<evidence type="ECO:0000313" key="2">
    <source>
        <dbReference type="EMBL" id="PWN65601.1"/>
    </source>
</evidence>
<dbReference type="AlphaFoldDB" id="A0A316WVR1"/>
<gene>
    <name evidence="2" type="ORF">C1634_002335</name>
</gene>
<keyword evidence="1" id="KW-1133">Transmembrane helix</keyword>
<dbReference type="Proteomes" id="UP000236413">
    <property type="component" value="Unassembled WGS sequence"/>
</dbReference>
<evidence type="ECO:0000256" key="1">
    <source>
        <dbReference type="SAM" id="Phobius"/>
    </source>
</evidence>
<proteinExistence type="predicted"/>